<dbReference type="Pfam" id="PF12697">
    <property type="entry name" value="Abhydrolase_6"/>
    <property type="match status" value="1"/>
</dbReference>
<evidence type="ECO:0000313" key="2">
    <source>
        <dbReference type="EMBL" id="KIZ33236.1"/>
    </source>
</evidence>
<name>A0A0D7DYB9_RHOPL</name>
<dbReference type="InterPro" id="IPR017497">
    <property type="entry name" value="BchO"/>
</dbReference>
<protein>
    <submittedName>
        <fullName evidence="2">Alpha/beta hydrolase</fullName>
    </submittedName>
</protein>
<dbReference type="RefSeq" id="WP_044418544.1">
    <property type="nucleotide sequence ID" value="NZ_JXXE01000766.1"/>
</dbReference>
<keyword evidence="2" id="KW-0378">Hydrolase</keyword>
<dbReference type="InterPro" id="IPR000073">
    <property type="entry name" value="AB_hydrolase_1"/>
</dbReference>
<dbReference type="Proteomes" id="UP000032515">
    <property type="component" value="Unassembled WGS sequence"/>
</dbReference>
<dbReference type="SUPFAM" id="SSF53474">
    <property type="entry name" value="alpha/beta-Hydrolases"/>
    <property type="match status" value="1"/>
</dbReference>
<dbReference type="GO" id="GO:0016787">
    <property type="term" value="F:hydrolase activity"/>
    <property type="evidence" value="ECO:0007669"/>
    <property type="project" value="UniProtKB-KW"/>
</dbReference>
<dbReference type="AlphaFoldDB" id="A0A0D7DYB9"/>
<proteinExistence type="predicted"/>
<gene>
    <name evidence="2" type="ORF">OO17_28665</name>
</gene>
<evidence type="ECO:0000259" key="1">
    <source>
        <dbReference type="Pfam" id="PF12697"/>
    </source>
</evidence>
<dbReference type="InterPro" id="IPR029058">
    <property type="entry name" value="AB_hydrolase_fold"/>
</dbReference>
<dbReference type="PATRIC" id="fig|1076.23.peg.4091"/>
<dbReference type="EMBL" id="JXXE01000766">
    <property type="protein sequence ID" value="KIZ33236.1"/>
    <property type="molecule type" value="Genomic_DNA"/>
</dbReference>
<feature type="domain" description="AB hydrolase-1" evidence="1">
    <location>
        <begin position="43"/>
        <end position="282"/>
    </location>
</feature>
<evidence type="ECO:0000313" key="3">
    <source>
        <dbReference type="Proteomes" id="UP000032515"/>
    </source>
</evidence>
<reference evidence="2 3" key="1">
    <citation type="submission" date="2014-11" db="EMBL/GenBank/DDBJ databases">
        <title>Genomics and ecophysiology of heterotrophic nitrogen fixing bacteria isolated from estuarine surface water.</title>
        <authorList>
            <person name="Bentzon-Tilia M."/>
            <person name="Severin I."/>
            <person name="Hansen L.H."/>
            <person name="Riemann L."/>
        </authorList>
    </citation>
    <scope>NUCLEOTIDE SEQUENCE [LARGE SCALE GENOMIC DNA]</scope>
    <source>
        <strain evidence="2 3">BAL398</strain>
    </source>
</reference>
<dbReference type="PANTHER" id="PTHR43689">
    <property type="entry name" value="HYDROLASE"/>
    <property type="match status" value="1"/>
</dbReference>
<dbReference type="OrthoDB" id="9799612at2"/>
<sequence length="298" mass="31836">MSDLLWSKDGHDWPHRAASAFVEAAGFRWHVQRMGDPQAPAMLLAHGTGAASHSWRGLAPLLARHYDVIAPDLPGHGFTQSPKSQLLSLPGMAADLAALLRVLKVAPRIVVGHSAGAAILARMCLDGSIDPKLLVSLNGAFLPYGGAAANFFSPLAKMLVMNPLVPQLFAWQAGSRGAVERLLGNTGSVIDPAGVALYGKLVRSPGHVAAALRMMANWDLEPLLQALPGLKPLLLLVTAENDRAIPPAQALRVRQIQPRAAIERIAGLGHLAHEEQPQLLANLIERYTKIAMQAEQTD</sequence>
<dbReference type="ESTHER" id="rhopl-a0a0d7dyb9">
    <property type="family name" value="Mg-chelatase_BchO"/>
</dbReference>
<organism evidence="2 3">
    <name type="scientific">Rhodopseudomonas palustris</name>
    <dbReference type="NCBI Taxonomy" id="1076"/>
    <lineage>
        <taxon>Bacteria</taxon>
        <taxon>Pseudomonadati</taxon>
        <taxon>Pseudomonadota</taxon>
        <taxon>Alphaproteobacteria</taxon>
        <taxon>Hyphomicrobiales</taxon>
        <taxon>Nitrobacteraceae</taxon>
        <taxon>Rhodopseudomonas</taxon>
    </lineage>
</organism>
<dbReference type="PANTHER" id="PTHR43689:SF8">
    <property type="entry name" value="ALPHA_BETA-HYDROLASES SUPERFAMILY PROTEIN"/>
    <property type="match status" value="1"/>
</dbReference>
<dbReference type="NCBIfam" id="TIGR03056">
    <property type="entry name" value="bchO_mg_che_rel"/>
    <property type="match status" value="1"/>
</dbReference>
<dbReference type="PRINTS" id="PR00111">
    <property type="entry name" value="ABHYDROLASE"/>
</dbReference>
<comment type="caution">
    <text evidence="2">The sequence shown here is derived from an EMBL/GenBank/DDBJ whole genome shotgun (WGS) entry which is preliminary data.</text>
</comment>
<dbReference type="Gene3D" id="3.40.50.1820">
    <property type="entry name" value="alpha/beta hydrolase"/>
    <property type="match status" value="1"/>
</dbReference>
<accession>A0A0D7DYB9</accession>